<sequence>MKDKEIVVEELNTLLRGTYMGIRAFEHHIQNLDEPELKQKFQTIQQETKMNAQKLAERIQNLHGIPADSEGVTGMMHGVMHKVMLSDQQEEILKDALKGLEKYGVEYSEELVKGDLDPESKKVAEDVIETSRRHADVIRHLLEEI</sequence>
<dbReference type="AlphaFoldDB" id="A0A4S3PMF0"/>
<evidence type="ECO:0000313" key="3">
    <source>
        <dbReference type="Proteomes" id="UP000306477"/>
    </source>
</evidence>
<proteinExistence type="predicted"/>
<dbReference type="OrthoDB" id="1706687at2"/>
<dbReference type="RefSeq" id="WP_136380918.1">
    <property type="nucleotide sequence ID" value="NZ_SLUB01000041.1"/>
</dbReference>
<dbReference type="Proteomes" id="UP000306477">
    <property type="component" value="Unassembled WGS sequence"/>
</dbReference>
<dbReference type="STRING" id="1033734.GCA_000285535_01551"/>
<accession>A0A4S3PMF0</accession>
<feature type="domain" description="DUF2383" evidence="1">
    <location>
        <begin position="7"/>
        <end position="110"/>
    </location>
</feature>
<organism evidence="2 3">
    <name type="scientific">Bacillus timonensis</name>
    <dbReference type="NCBI Taxonomy" id="1033734"/>
    <lineage>
        <taxon>Bacteria</taxon>
        <taxon>Bacillati</taxon>
        <taxon>Bacillota</taxon>
        <taxon>Bacilli</taxon>
        <taxon>Bacillales</taxon>
        <taxon>Bacillaceae</taxon>
        <taxon>Bacillus</taxon>
    </lineage>
</organism>
<protein>
    <submittedName>
        <fullName evidence="2">DUF2383 domain-containing protein</fullName>
    </submittedName>
</protein>
<dbReference type="InterPro" id="IPR012347">
    <property type="entry name" value="Ferritin-like"/>
</dbReference>
<dbReference type="CDD" id="cd00657">
    <property type="entry name" value="Ferritin_like"/>
    <property type="match status" value="1"/>
</dbReference>
<dbReference type="EMBL" id="SLUB01000041">
    <property type="protein sequence ID" value="THE10711.1"/>
    <property type="molecule type" value="Genomic_DNA"/>
</dbReference>
<keyword evidence="3" id="KW-1185">Reference proteome</keyword>
<dbReference type="InterPro" id="IPR019052">
    <property type="entry name" value="DUF2383"/>
</dbReference>
<name>A0A4S3PMF0_9BACI</name>
<dbReference type="SUPFAM" id="SSF47240">
    <property type="entry name" value="Ferritin-like"/>
    <property type="match status" value="1"/>
</dbReference>
<dbReference type="Pfam" id="PF09537">
    <property type="entry name" value="DUF2383"/>
    <property type="match status" value="1"/>
</dbReference>
<comment type="caution">
    <text evidence="2">The sequence shown here is derived from an EMBL/GenBank/DDBJ whole genome shotgun (WGS) entry which is preliminary data.</text>
</comment>
<evidence type="ECO:0000259" key="1">
    <source>
        <dbReference type="Pfam" id="PF09537"/>
    </source>
</evidence>
<reference evidence="2 3" key="1">
    <citation type="journal article" date="2019" name="Indoor Air">
        <title>Impacts of indoor surface finishes on bacterial viability.</title>
        <authorList>
            <person name="Hu J."/>
            <person name="Maamar S.B."/>
            <person name="Glawe A.J."/>
            <person name="Gottel N."/>
            <person name="Gilbert J.A."/>
            <person name="Hartmann E.M."/>
        </authorList>
    </citation>
    <scope>NUCLEOTIDE SEQUENCE [LARGE SCALE GENOMIC DNA]</scope>
    <source>
        <strain evidence="2 3">AF060A6</strain>
    </source>
</reference>
<evidence type="ECO:0000313" key="2">
    <source>
        <dbReference type="EMBL" id="THE10711.1"/>
    </source>
</evidence>
<dbReference type="Gene3D" id="1.20.1260.10">
    <property type="match status" value="1"/>
</dbReference>
<gene>
    <name evidence="2" type="ORF">E1I69_17830</name>
</gene>
<dbReference type="InterPro" id="IPR009078">
    <property type="entry name" value="Ferritin-like_SF"/>
</dbReference>